<keyword evidence="2" id="KW-1185">Reference proteome</keyword>
<accession>A0ACC0NMS8</accession>
<gene>
    <name evidence="1" type="ORF">RHMOL_Rhmol05G0084600</name>
</gene>
<organism evidence="1 2">
    <name type="scientific">Rhododendron molle</name>
    <name type="common">Chinese azalea</name>
    <name type="synonym">Azalea mollis</name>
    <dbReference type="NCBI Taxonomy" id="49168"/>
    <lineage>
        <taxon>Eukaryota</taxon>
        <taxon>Viridiplantae</taxon>
        <taxon>Streptophyta</taxon>
        <taxon>Embryophyta</taxon>
        <taxon>Tracheophyta</taxon>
        <taxon>Spermatophyta</taxon>
        <taxon>Magnoliopsida</taxon>
        <taxon>eudicotyledons</taxon>
        <taxon>Gunneridae</taxon>
        <taxon>Pentapetalae</taxon>
        <taxon>asterids</taxon>
        <taxon>Ericales</taxon>
        <taxon>Ericaceae</taxon>
        <taxon>Ericoideae</taxon>
        <taxon>Rhodoreae</taxon>
        <taxon>Rhododendron</taxon>
    </lineage>
</organism>
<protein>
    <submittedName>
        <fullName evidence="1">Uncharacterized protein</fullName>
    </submittedName>
</protein>
<reference evidence="1" key="1">
    <citation type="submission" date="2022-02" db="EMBL/GenBank/DDBJ databases">
        <title>Plant Genome Project.</title>
        <authorList>
            <person name="Zhang R.-G."/>
        </authorList>
    </citation>
    <scope>NUCLEOTIDE SEQUENCE</scope>
    <source>
        <strain evidence="1">AT1</strain>
    </source>
</reference>
<proteinExistence type="predicted"/>
<evidence type="ECO:0000313" key="1">
    <source>
        <dbReference type="EMBL" id="KAI8554264.1"/>
    </source>
</evidence>
<dbReference type="EMBL" id="CM046392">
    <property type="protein sequence ID" value="KAI8554264.1"/>
    <property type="molecule type" value="Genomic_DNA"/>
</dbReference>
<sequence length="436" mass="49116">MVETTQEQQQWSLLPREILITIAKCLNKTAAAAAHVDTLRLRSVCKSWRSSIPTFSQQQETLHFPLSLPFPISPNPNHNLRGRFSLAQSTIYFLQPAPSSPSSSSSKSSSLPWLLRVEEKDAEKGKWKPLNPLSKVSTDSILKWFPKSLNLLDLRFSQIGVAYSIRFVHEDARTTGSNKEDEEDWTTMRIKTLMEQSSSLRVDATLAEEFKSTLILRVAVSSSPWSGGDDYAVMAIHNQGKLGFYKLGDEKWIPTSDESKYHDVVHHRGKFYAVDYQGGAVVIDSDLMAKQTVPPLPGHGCGPRGGQIKFLVKSGDDHLYLVDKFPGSKSVVHLEVYKLNETNKKWERVNHLNDQVFFVGDDCCFSVSTQDFPALKGNCIYFPLTCYNFYGEEDFCDGVQNLENGKCGPVELFQPDHMPMFTLPTWLKSKPPVSKK</sequence>
<comment type="caution">
    <text evidence="1">The sequence shown here is derived from an EMBL/GenBank/DDBJ whole genome shotgun (WGS) entry which is preliminary data.</text>
</comment>
<evidence type="ECO:0000313" key="2">
    <source>
        <dbReference type="Proteomes" id="UP001062846"/>
    </source>
</evidence>
<dbReference type="Proteomes" id="UP001062846">
    <property type="component" value="Chromosome 5"/>
</dbReference>
<name>A0ACC0NMS8_RHOML</name>